<feature type="compositionally biased region" description="Low complexity" evidence="8">
    <location>
        <begin position="506"/>
        <end position="516"/>
    </location>
</feature>
<comment type="caution">
    <text evidence="10">The sequence shown here is derived from an EMBL/GenBank/DDBJ whole genome shotgun (WGS) entry which is preliminary data.</text>
</comment>
<dbReference type="GO" id="GO:0006281">
    <property type="term" value="P:DNA repair"/>
    <property type="evidence" value="ECO:0007669"/>
    <property type="project" value="InterPro"/>
</dbReference>
<dbReference type="GO" id="GO:0000122">
    <property type="term" value="P:negative regulation of transcription by RNA polymerase II"/>
    <property type="evidence" value="ECO:0007669"/>
    <property type="project" value="TreeGrafter"/>
</dbReference>
<name>A0A9W4UNC7_9PLEO</name>
<gene>
    <name evidence="10" type="ORF">PDIGIT_LOCUS11298</name>
</gene>
<dbReference type="PANTHER" id="PTHR12855">
    <property type="entry name" value="DNA METHYLTRANSFERASE 1-ASSOCIATED PROTEIN 1 FAMILY MEMBER"/>
    <property type="match status" value="1"/>
</dbReference>
<feature type="compositionally biased region" description="Low complexity" evidence="8">
    <location>
        <begin position="535"/>
        <end position="556"/>
    </location>
</feature>
<dbReference type="GO" id="GO:0035267">
    <property type="term" value="C:NuA4 histone acetyltransferase complex"/>
    <property type="evidence" value="ECO:0007669"/>
    <property type="project" value="InterPro"/>
</dbReference>
<feature type="compositionally biased region" description="Polar residues" evidence="8">
    <location>
        <begin position="383"/>
        <end position="400"/>
    </location>
</feature>
<dbReference type="InterPro" id="IPR032563">
    <property type="entry name" value="DAMP1_SANT-like"/>
</dbReference>
<sequence length="676" mass="74505">MATGRDVRDMLGLPMGAGAGEQAKAAKKSKTTGGVKRMQGVAREVAALYGERPPPVAVYEEEKTYRAKRQNTGPAKKWVQQDFVNQARNDGLVLKHWRRKHAPAPPVQDGEDTAMEETDITGPYIENCGDFNKYNISVDLPTFSDEEYEAHLRSNDWSREETDYLFEVVRDYSYRWAVVWDRYDYQPGNNSALSQEGVDGDDGNALAAMPFAPPKQRSVEDLKARFYDISAKLMKLRIPEMQMDADQYSTYEILSKFDPLLERNRKALASALMNRSMDEVKEEEFLLTELQRINMAANRLDAEREELRARLDAPAPNTQIAAGLQSFTSSQALQTLFSQLFQQDRSKKRASGGGSGPSRLSLNTNDLAQTPASTVPGPISAVNRRQSMALPQSAAAQTPVRTLPPQQERRYNVSTHDRLTSGVSFGADRLVKMRQAKSNVQTQKIAAALHELGVPDLIPIPTSRVGEAFESLIGKVGKLLDVRKVREKEEGEIRVLEAMKEAKGGSSTSSNNNATATDDKRSTSISAPPADRRSSTAAPASTPKTTTNNGTTTSTSKRNEIPDSNPASPLDNESSTRRTSRDPTTTTNPDEDDDQDDDQDDEEDDVVDIDTSHPRDNEEDGDDEDAEGEEESRQPSEAPAHVSTQQQQQQGRKRSASEFSAGSASVGSGVSKRARK</sequence>
<feature type="region of interest" description="Disordered" evidence="8">
    <location>
        <begin position="498"/>
        <end position="676"/>
    </location>
</feature>
<dbReference type="Proteomes" id="UP001152607">
    <property type="component" value="Unassembled WGS sequence"/>
</dbReference>
<evidence type="ECO:0000256" key="2">
    <source>
        <dbReference type="ARBA" id="ARBA00006918"/>
    </source>
</evidence>
<dbReference type="Pfam" id="PF16282">
    <property type="entry name" value="SANT_DAMP1_like"/>
    <property type="match status" value="1"/>
</dbReference>
<dbReference type="OrthoDB" id="19740at2759"/>
<keyword evidence="5" id="KW-0805">Transcription regulation</keyword>
<protein>
    <recommendedName>
        <fullName evidence="3">SWR1-complex protein 4</fullName>
    </recommendedName>
</protein>
<keyword evidence="4" id="KW-0156">Chromatin regulator</keyword>
<dbReference type="PANTHER" id="PTHR12855:SF10">
    <property type="entry name" value="DNA METHYLTRANSFERASE 1-ASSOCIATED PROTEIN 1"/>
    <property type="match status" value="1"/>
</dbReference>
<feature type="compositionally biased region" description="Acidic residues" evidence="8">
    <location>
        <begin position="589"/>
        <end position="608"/>
    </location>
</feature>
<evidence type="ECO:0000256" key="3">
    <source>
        <dbReference type="ARBA" id="ARBA00019132"/>
    </source>
</evidence>
<dbReference type="Gene3D" id="1.10.10.60">
    <property type="entry name" value="Homeodomain-like"/>
    <property type="match status" value="1"/>
</dbReference>
<evidence type="ECO:0000313" key="10">
    <source>
        <dbReference type="EMBL" id="CAI6338172.1"/>
    </source>
</evidence>
<accession>A0A9W4UNC7</accession>
<proteinExistence type="inferred from homology"/>
<comment type="subcellular location">
    <subcellularLocation>
        <location evidence="1">Nucleus</location>
    </subcellularLocation>
</comment>
<evidence type="ECO:0000259" key="9">
    <source>
        <dbReference type="Pfam" id="PF16282"/>
    </source>
</evidence>
<dbReference type="AlphaFoldDB" id="A0A9W4UNC7"/>
<keyword evidence="7" id="KW-0539">Nucleus</keyword>
<feature type="region of interest" description="Disordered" evidence="8">
    <location>
        <begin position="1"/>
        <end position="37"/>
    </location>
</feature>
<evidence type="ECO:0000313" key="11">
    <source>
        <dbReference type="Proteomes" id="UP001152607"/>
    </source>
</evidence>
<evidence type="ECO:0000256" key="5">
    <source>
        <dbReference type="ARBA" id="ARBA00023015"/>
    </source>
</evidence>
<evidence type="ECO:0000256" key="8">
    <source>
        <dbReference type="SAM" id="MobiDB-lite"/>
    </source>
</evidence>
<dbReference type="InterPro" id="IPR027109">
    <property type="entry name" value="Swc4/Dmap1"/>
</dbReference>
<feature type="compositionally biased region" description="Polar residues" evidence="8">
    <location>
        <begin position="363"/>
        <end position="373"/>
    </location>
</feature>
<feature type="domain" description="DAMP1 SANT/Myb-like" evidence="9">
    <location>
        <begin position="130"/>
        <end position="234"/>
    </location>
</feature>
<keyword evidence="11" id="KW-1185">Reference proteome</keyword>
<dbReference type="EMBL" id="CAOQHR010000008">
    <property type="protein sequence ID" value="CAI6338172.1"/>
    <property type="molecule type" value="Genomic_DNA"/>
</dbReference>
<feature type="compositionally biased region" description="Acidic residues" evidence="8">
    <location>
        <begin position="617"/>
        <end position="630"/>
    </location>
</feature>
<dbReference type="GO" id="GO:0003714">
    <property type="term" value="F:transcription corepressor activity"/>
    <property type="evidence" value="ECO:0007669"/>
    <property type="project" value="TreeGrafter"/>
</dbReference>
<reference evidence="10" key="1">
    <citation type="submission" date="2023-01" db="EMBL/GenBank/DDBJ databases">
        <authorList>
            <person name="Van Ghelder C."/>
            <person name="Rancurel C."/>
        </authorList>
    </citation>
    <scope>NUCLEOTIDE SEQUENCE</scope>
    <source>
        <strain evidence="10">CNCM I-4278</strain>
    </source>
</reference>
<evidence type="ECO:0000256" key="4">
    <source>
        <dbReference type="ARBA" id="ARBA00022853"/>
    </source>
</evidence>
<evidence type="ECO:0000256" key="7">
    <source>
        <dbReference type="ARBA" id="ARBA00023242"/>
    </source>
</evidence>
<evidence type="ECO:0000256" key="6">
    <source>
        <dbReference type="ARBA" id="ARBA00023163"/>
    </source>
</evidence>
<comment type="similarity">
    <text evidence="2">Belongs to the SWC4 family.</text>
</comment>
<feature type="region of interest" description="Disordered" evidence="8">
    <location>
        <begin position="344"/>
        <end position="410"/>
    </location>
</feature>
<evidence type="ECO:0000256" key="1">
    <source>
        <dbReference type="ARBA" id="ARBA00004123"/>
    </source>
</evidence>
<feature type="compositionally biased region" description="Low complexity" evidence="8">
    <location>
        <begin position="657"/>
        <end position="676"/>
    </location>
</feature>
<dbReference type="GO" id="GO:0000812">
    <property type="term" value="C:Swr1 complex"/>
    <property type="evidence" value="ECO:0007669"/>
    <property type="project" value="TreeGrafter"/>
</dbReference>
<dbReference type="GO" id="GO:0006338">
    <property type="term" value="P:chromatin remodeling"/>
    <property type="evidence" value="ECO:0007669"/>
    <property type="project" value="InterPro"/>
</dbReference>
<keyword evidence="6" id="KW-0804">Transcription</keyword>
<organism evidence="10 11">
    <name type="scientific">Periconia digitata</name>
    <dbReference type="NCBI Taxonomy" id="1303443"/>
    <lineage>
        <taxon>Eukaryota</taxon>
        <taxon>Fungi</taxon>
        <taxon>Dikarya</taxon>
        <taxon>Ascomycota</taxon>
        <taxon>Pezizomycotina</taxon>
        <taxon>Dothideomycetes</taxon>
        <taxon>Pleosporomycetidae</taxon>
        <taxon>Pleosporales</taxon>
        <taxon>Massarineae</taxon>
        <taxon>Periconiaceae</taxon>
        <taxon>Periconia</taxon>
    </lineage>
</organism>